<gene>
    <name evidence="4" type="ORF">SAMN05216464_10868</name>
</gene>
<dbReference type="EMBL" id="FNAI01000008">
    <property type="protein sequence ID" value="SDE64164.1"/>
    <property type="molecule type" value="Genomic_DNA"/>
</dbReference>
<dbReference type="InterPro" id="IPR050955">
    <property type="entry name" value="Plant_Biomass_Hydrol_Est"/>
</dbReference>
<dbReference type="InterPro" id="IPR029058">
    <property type="entry name" value="AB_hydrolase_fold"/>
</dbReference>
<keyword evidence="5" id="KW-1185">Reference proteome</keyword>
<accession>A0A1G7EKH6</accession>
<dbReference type="STRING" id="1391627.SAMN05216464_10868"/>
<sequence>MIKTLLSISMPLFLAFSAFAQQSHEKLVRETDYLLYLPEGYKEQIDKQFPLVMYLHGSGESGSDLERVKGNGLPKLVAQGKEFPFILISPQTDNLGWNEDELYRLLQRTKQSYRVDTNRIYLTGISMGGAGTWSMAIKYPELFAAIAPIAGGRDTANLFRLRNMAVWAFHGFKDDVAPPKRSIEMVDILRRFCSNVRLTLYPQANHNSWDTTYNNPKFYTWLLNQRKFLYQPVKVKQKILNTYAGKYAGPYDTVEVLVEKGHLILKPRPDRFIEMKAASDTKFYVRAWEPVDAEFIINSKEQLCILNRQARMVYKKIR</sequence>
<evidence type="ECO:0000259" key="3">
    <source>
        <dbReference type="Pfam" id="PF02230"/>
    </source>
</evidence>
<organism evidence="4 5">
    <name type="scientific">Mucilaginibacter pineti</name>
    <dbReference type="NCBI Taxonomy" id="1391627"/>
    <lineage>
        <taxon>Bacteria</taxon>
        <taxon>Pseudomonadati</taxon>
        <taxon>Bacteroidota</taxon>
        <taxon>Sphingobacteriia</taxon>
        <taxon>Sphingobacteriales</taxon>
        <taxon>Sphingobacteriaceae</taxon>
        <taxon>Mucilaginibacter</taxon>
    </lineage>
</organism>
<keyword evidence="1 2" id="KW-0732">Signal</keyword>
<proteinExistence type="predicted"/>
<dbReference type="InterPro" id="IPR003140">
    <property type="entry name" value="PLipase/COase/thioEstase"/>
</dbReference>
<evidence type="ECO:0000313" key="5">
    <source>
        <dbReference type="Proteomes" id="UP000199072"/>
    </source>
</evidence>
<name>A0A1G7EKH6_9SPHI</name>
<dbReference type="Gene3D" id="3.40.50.1820">
    <property type="entry name" value="alpha/beta hydrolase"/>
    <property type="match status" value="1"/>
</dbReference>
<feature type="domain" description="Phospholipase/carboxylesterase/thioesterase" evidence="3">
    <location>
        <begin position="105"/>
        <end position="211"/>
    </location>
</feature>
<evidence type="ECO:0000256" key="1">
    <source>
        <dbReference type="ARBA" id="ARBA00022729"/>
    </source>
</evidence>
<feature type="signal peptide" evidence="2">
    <location>
        <begin position="1"/>
        <end position="20"/>
    </location>
</feature>
<dbReference type="Pfam" id="PF02230">
    <property type="entry name" value="Abhydrolase_2"/>
    <property type="match status" value="1"/>
</dbReference>
<dbReference type="RefSeq" id="WP_091150885.1">
    <property type="nucleotide sequence ID" value="NZ_FNAI01000008.1"/>
</dbReference>
<evidence type="ECO:0000256" key="2">
    <source>
        <dbReference type="SAM" id="SignalP"/>
    </source>
</evidence>
<dbReference type="GO" id="GO:0016787">
    <property type="term" value="F:hydrolase activity"/>
    <property type="evidence" value="ECO:0007669"/>
    <property type="project" value="InterPro"/>
</dbReference>
<dbReference type="AlphaFoldDB" id="A0A1G7EKH6"/>
<evidence type="ECO:0000313" key="4">
    <source>
        <dbReference type="EMBL" id="SDE64164.1"/>
    </source>
</evidence>
<reference evidence="4 5" key="1">
    <citation type="submission" date="2016-10" db="EMBL/GenBank/DDBJ databases">
        <authorList>
            <person name="de Groot N.N."/>
        </authorList>
    </citation>
    <scope>NUCLEOTIDE SEQUENCE [LARGE SCALE GENOMIC DNA]</scope>
    <source>
        <strain evidence="4 5">47C3B</strain>
    </source>
</reference>
<feature type="chain" id="PRO_5011701050" evidence="2">
    <location>
        <begin position="21"/>
        <end position="318"/>
    </location>
</feature>
<dbReference type="PANTHER" id="PTHR43037">
    <property type="entry name" value="UNNAMED PRODUCT-RELATED"/>
    <property type="match status" value="1"/>
</dbReference>
<dbReference type="Proteomes" id="UP000199072">
    <property type="component" value="Unassembled WGS sequence"/>
</dbReference>
<dbReference type="PANTHER" id="PTHR43037:SF1">
    <property type="entry name" value="BLL1128 PROTEIN"/>
    <property type="match status" value="1"/>
</dbReference>
<dbReference type="SUPFAM" id="SSF53474">
    <property type="entry name" value="alpha/beta-Hydrolases"/>
    <property type="match status" value="1"/>
</dbReference>
<dbReference type="OrthoDB" id="9764953at2"/>
<protein>
    <submittedName>
        <fullName evidence="4">Phospholipase/Carboxylesterase</fullName>
    </submittedName>
</protein>